<sequence>MGARQVTSPEAANTYPAAFWYSRTALKSPLGSSSVRLYNGEPHATPAALVTSSALHLSAPGLGTPYGLISHTFSSLPLSLSLSSDSLFL</sequence>
<evidence type="ECO:0000313" key="1">
    <source>
        <dbReference type="EMBL" id="MPC66371.1"/>
    </source>
</evidence>
<keyword evidence="2" id="KW-1185">Reference proteome</keyword>
<name>A0A5B7H1D8_PORTR</name>
<comment type="caution">
    <text evidence="1">The sequence shown here is derived from an EMBL/GenBank/DDBJ whole genome shotgun (WGS) entry which is preliminary data.</text>
</comment>
<organism evidence="1 2">
    <name type="scientific">Portunus trituberculatus</name>
    <name type="common">Swimming crab</name>
    <name type="synonym">Neptunus trituberculatus</name>
    <dbReference type="NCBI Taxonomy" id="210409"/>
    <lineage>
        <taxon>Eukaryota</taxon>
        <taxon>Metazoa</taxon>
        <taxon>Ecdysozoa</taxon>
        <taxon>Arthropoda</taxon>
        <taxon>Crustacea</taxon>
        <taxon>Multicrustacea</taxon>
        <taxon>Malacostraca</taxon>
        <taxon>Eumalacostraca</taxon>
        <taxon>Eucarida</taxon>
        <taxon>Decapoda</taxon>
        <taxon>Pleocyemata</taxon>
        <taxon>Brachyura</taxon>
        <taxon>Eubrachyura</taxon>
        <taxon>Portunoidea</taxon>
        <taxon>Portunidae</taxon>
        <taxon>Portuninae</taxon>
        <taxon>Portunus</taxon>
    </lineage>
</organism>
<reference evidence="1 2" key="1">
    <citation type="submission" date="2019-05" db="EMBL/GenBank/DDBJ databases">
        <title>Another draft genome of Portunus trituberculatus and its Hox gene families provides insights of decapod evolution.</title>
        <authorList>
            <person name="Jeong J.-H."/>
            <person name="Song I."/>
            <person name="Kim S."/>
            <person name="Choi T."/>
            <person name="Kim D."/>
            <person name="Ryu S."/>
            <person name="Kim W."/>
        </authorList>
    </citation>
    <scope>NUCLEOTIDE SEQUENCE [LARGE SCALE GENOMIC DNA]</scope>
    <source>
        <tissue evidence="1">Muscle</tissue>
    </source>
</reference>
<protein>
    <submittedName>
        <fullName evidence="1">Uncharacterized protein</fullName>
    </submittedName>
</protein>
<accession>A0A5B7H1D8</accession>
<gene>
    <name evidence="1" type="ORF">E2C01_060518</name>
</gene>
<evidence type="ECO:0000313" key="2">
    <source>
        <dbReference type="Proteomes" id="UP000324222"/>
    </source>
</evidence>
<dbReference type="Proteomes" id="UP000324222">
    <property type="component" value="Unassembled WGS sequence"/>
</dbReference>
<dbReference type="EMBL" id="VSRR010024665">
    <property type="protein sequence ID" value="MPC66371.1"/>
    <property type="molecule type" value="Genomic_DNA"/>
</dbReference>
<dbReference type="AlphaFoldDB" id="A0A5B7H1D8"/>
<proteinExistence type="predicted"/>